<dbReference type="AlphaFoldDB" id="A0A0B5AJ58"/>
<organism evidence="1 2">
    <name type="scientific">Jeotgalibacillus malaysiensis</name>
    <dbReference type="NCBI Taxonomy" id="1508404"/>
    <lineage>
        <taxon>Bacteria</taxon>
        <taxon>Bacillati</taxon>
        <taxon>Bacillota</taxon>
        <taxon>Bacilli</taxon>
        <taxon>Bacillales</taxon>
        <taxon>Caryophanaceae</taxon>
        <taxon>Jeotgalibacillus</taxon>
    </lineage>
</organism>
<reference evidence="1 2" key="1">
    <citation type="submission" date="2014-08" db="EMBL/GenBank/DDBJ databases">
        <title>Complete genome of a marine bacteria Jeotgalibacillus malaysiensis.</title>
        <authorList>
            <person name="Yaakop A.S."/>
            <person name="Chan K.-G."/>
            <person name="Goh K.M."/>
        </authorList>
    </citation>
    <scope>NUCLEOTIDE SEQUENCE [LARGE SCALE GENOMIC DNA]</scope>
    <source>
        <strain evidence="1 2">D5</strain>
    </source>
</reference>
<dbReference type="KEGG" id="jeo:JMA_07840"/>
<dbReference type="HOGENOM" id="CLU_3153773_0_0_9"/>
<evidence type="ECO:0000313" key="1">
    <source>
        <dbReference type="EMBL" id="AJD90101.1"/>
    </source>
</evidence>
<proteinExistence type="predicted"/>
<dbReference type="BioCyc" id="JESP1508404:G14D9-10001-MONOMER"/>
<accession>A0A0B5AJ58</accession>
<name>A0A0B5AJ58_9BACL</name>
<keyword evidence="2" id="KW-1185">Reference proteome</keyword>
<evidence type="ECO:0000313" key="2">
    <source>
        <dbReference type="Proteomes" id="UP000031449"/>
    </source>
</evidence>
<dbReference type="Proteomes" id="UP000031449">
    <property type="component" value="Chromosome"/>
</dbReference>
<dbReference type="EMBL" id="CP009416">
    <property type="protein sequence ID" value="AJD90101.1"/>
    <property type="molecule type" value="Genomic_DNA"/>
</dbReference>
<gene>
    <name evidence="1" type="ORF">JMA_07840</name>
</gene>
<sequence length="48" mass="5514">MRGVEGINRWTEGINNRIDGNIGSIRVVEAINLKLKKSFSKLKVFFQH</sequence>
<protein>
    <submittedName>
        <fullName evidence="1">Uncharacterized protein</fullName>
    </submittedName>
</protein>